<reference evidence="13" key="3">
    <citation type="submission" date="2025-08" db="UniProtKB">
        <authorList>
            <consortium name="Ensembl"/>
        </authorList>
    </citation>
    <scope>IDENTIFICATION</scope>
</reference>
<comment type="subcellular location">
    <subcellularLocation>
        <location evidence="1">Cell membrane</location>
        <topology evidence="1">Multi-pass membrane protein</topology>
    </subcellularLocation>
</comment>
<keyword evidence="5 10" id="KW-1133">Transmembrane helix</keyword>
<dbReference type="InterPro" id="IPR028089">
    <property type="entry name" value="DUF4455"/>
</dbReference>
<feature type="compositionally biased region" description="Polar residues" evidence="9">
    <location>
        <begin position="1279"/>
        <end position="1298"/>
    </location>
</feature>
<feature type="compositionally biased region" description="Basic and acidic residues" evidence="9">
    <location>
        <begin position="898"/>
        <end position="909"/>
    </location>
</feature>
<feature type="compositionally biased region" description="Acidic residues" evidence="9">
    <location>
        <begin position="910"/>
        <end position="927"/>
    </location>
</feature>
<evidence type="ECO:0000313" key="14">
    <source>
        <dbReference type="Proteomes" id="UP000001519"/>
    </source>
</evidence>
<keyword evidence="7" id="KW-0675">Receptor</keyword>
<dbReference type="GO" id="GO:0038023">
    <property type="term" value="F:signaling receptor activity"/>
    <property type="evidence" value="ECO:0007669"/>
    <property type="project" value="InterPro"/>
</dbReference>
<dbReference type="InterPro" id="IPR026612">
    <property type="entry name" value="STRA6-like"/>
</dbReference>
<evidence type="ECO:0000256" key="6">
    <source>
        <dbReference type="ARBA" id="ARBA00023136"/>
    </source>
</evidence>
<feature type="region of interest" description="Disordered" evidence="9">
    <location>
        <begin position="1250"/>
        <end position="1305"/>
    </location>
</feature>
<feature type="domain" description="DUF4456" evidence="12">
    <location>
        <begin position="1341"/>
        <end position="1544"/>
    </location>
</feature>
<gene>
    <name evidence="13" type="primary">CCDC180</name>
</gene>
<evidence type="ECO:0000256" key="5">
    <source>
        <dbReference type="ARBA" id="ARBA00022989"/>
    </source>
</evidence>
<dbReference type="GO" id="GO:0005886">
    <property type="term" value="C:plasma membrane"/>
    <property type="evidence" value="ECO:0007669"/>
    <property type="project" value="UniProtKB-SubCell"/>
</dbReference>
<keyword evidence="2" id="KW-0813">Transport</keyword>
<evidence type="ECO:0000259" key="11">
    <source>
        <dbReference type="Pfam" id="PF14643"/>
    </source>
</evidence>
<evidence type="ECO:0000256" key="3">
    <source>
        <dbReference type="ARBA" id="ARBA00022475"/>
    </source>
</evidence>
<feature type="region of interest" description="Disordered" evidence="9">
    <location>
        <begin position="802"/>
        <end position="953"/>
    </location>
</feature>
<evidence type="ECO:0000256" key="10">
    <source>
        <dbReference type="SAM" id="Phobius"/>
    </source>
</evidence>
<proteinExistence type="predicted"/>
<feature type="compositionally biased region" description="Basic residues" evidence="9">
    <location>
        <begin position="804"/>
        <end position="814"/>
    </location>
</feature>
<reference evidence="13 14" key="2">
    <citation type="journal article" date="2012" name="Nature">
        <title>Insights into hominid evolution from the gorilla genome sequence.</title>
        <authorList>
            <person name="Scally A."/>
            <person name="Dutheil J.Y."/>
            <person name="Hillier L.W."/>
            <person name="Jordan G.E."/>
            <person name="Goodhead I."/>
            <person name="Herrero J."/>
            <person name="Hobolth A."/>
            <person name="Lappalainen T."/>
            <person name="Mailund T."/>
            <person name="Marques-Bonet T."/>
            <person name="McCarthy S."/>
            <person name="Montgomery S.H."/>
            <person name="Schwalie P.C."/>
            <person name="Tang Y.A."/>
            <person name="Ward M.C."/>
            <person name="Xue Y."/>
            <person name="Yngvadottir B."/>
            <person name="Alkan C."/>
            <person name="Andersen L.N."/>
            <person name="Ayub Q."/>
            <person name="Ball E.V."/>
            <person name="Beal K."/>
            <person name="Bradley B.J."/>
            <person name="Chen Y."/>
            <person name="Clee C.M."/>
            <person name="Fitzgerald S."/>
            <person name="Graves T.A."/>
            <person name="Gu Y."/>
            <person name="Heath P."/>
            <person name="Heger A."/>
            <person name="Karakoc E."/>
            <person name="Kolb-Kokocinski A."/>
            <person name="Laird G.K."/>
            <person name="Lunter G."/>
            <person name="Meader S."/>
            <person name="Mort M."/>
            <person name="Mullikin J.C."/>
            <person name="Munch K."/>
            <person name="O'Connor T.D."/>
            <person name="Phillips A.D."/>
            <person name="Prado-Martinez J."/>
            <person name="Rogers A.S."/>
            <person name="Sajjadian S."/>
            <person name="Schmidt D."/>
            <person name="Shaw K."/>
            <person name="Simpson J.T."/>
            <person name="Stenson P.D."/>
            <person name="Turner D.J."/>
            <person name="Vigilant L."/>
            <person name="Vilella A.J."/>
            <person name="Whitener W."/>
            <person name="Zhu B."/>
            <person name="Cooper D.N."/>
            <person name="de Jong P."/>
            <person name="Dermitzakis E.T."/>
            <person name="Eichler E.E."/>
            <person name="Flicek P."/>
            <person name="Goldman N."/>
            <person name="Mundy N.I."/>
            <person name="Ning Z."/>
            <person name="Odom D.T."/>
            <person name="Ponting C.P."/>
            <person name="Quail M.A."/>
            <person name="Ryder O.A."/>
            <person name="Searle S.M."/>
            <person name="Warren W.C."/>
            <person name="Wilson R.K."/>
            <person name="Schierup M.H."/>
            <person name="Rogers J."/>
            <person name="Tyler-Smith C."/>
            <person name="Durbin R."/>
        </authorList>
    </citation>
    <scope>NUCLEOTIDE SEQUENCE [LARGE SCALE GENOMIC DNA]</scope>
</reference>
<evidence type="ECO:0000256" key="1">
    <source>
        <dbReference type="ARBA" id="ARBA00004651"/>
    </source>
</evidence>
<keyword evidence="3" id="KW-1003">Cell membrane</keyword>
<keyword evidence="14" id="KW-1185">Reference proteome</keyword>
<evidence type="ECO:0000313" key="13">
    <source>
        <dbReference type="Ensembl" id="ENSGGOP00000018538.2"/>
    </source>
</evidence>
<feature type="compositionally biased region" description="Basic and acidic residues" evidence="9">
    <location>
        <begin position="928"/>
        <end position="937"/>
    </location>
</feature>
<evidence type="ECO:0000256" key="9">
    <source>
        <dbReference type="SAM" id="MobiDB-lite"/>
    </source>
</evidence>
<evidence type="ECO:0000256" key="4">
    <source>
        <dbReference type="ARBA" id="ARBA00022692"/>
    </source>
</evidence>
<reference evidence="13" key="4">
    <citation type="submission" date="2025-09" db="UniProtKB">
        <authorList>
            <consortium name="Ensembl"/>
        </authorList>
    </citation>
    <scope>IDENTIFICATION</scope>
</reference>
<sequence length="1653" mass="191899">MWHGDHVWPGATHRPNQGLEMLQGLGIGMKAFHNFNYFLFFYNVLLGLGACLSRLLISCLLGMWLIAHIDRTIMQSGYEGADMGFSAWIGMLYMDHYHTNPVLVSFCHILITNHREKKLQQSTKYWCLNQSAESLRICAMRGGENRPPARVQSSSEELELRHQSLDAFPGRRLPGRGIQPAAKMSSVGKVTQVPSGKAYQQIFQAEVQLVHSLAATRKRAAERSVTLKSGRIPIMKKVETPEGEVMSPRQQKWMHSLPNDWIMENPVLHREKERAKREKARESENTIAAREVRGLMDTIVPEKISTSTFQRRAEHKRRSYESTLASFQEEIAQVGKEMEPLIVDTGGLFLKKLTESDEEMNHLFLKVENDTNLEDYTIQALLELWDKVAGQLLLRKQEIKELDEALHSLEFSRADKLKSVLKKYAEVIEKTSYLMRPNVYRLINEEAMVMNYALLGNQKALAQLFVNLMESTLQQELDSRHRWQGLVDTWKALKKEALLQSFSEFMASESIHTPPAVMKELEVMLKTQNVLQQRRLKHLCTICDLLPPSYSKTQLTEWHSSLNSLNKELDTYHVDCMMRIRLLYEKTWQECLTHVQNCKKQLLDWKAFTEEEAETLVNQFFFQMVGALQGKVEEDLELLDKSFETLADQTEWQSSHLFKYFQEAVQLWEAHQSKLLVQELELEKRMEQHRQKHSLESQVQEAHLDRLLDQLRQHSDKETLAFHLEKVKDYLKNMKSRYECFHTLLTKEVMEYPAIMLKELNSYSSALSQYFFVREIFEQVWRGKLSLLVLWCLSSTEAHEKPSQKRVKKLRKKQGSKEDMSRSEESISSGTSAARSVEEVEEENDQEMESFITEEVLGQQKKSPLHAKMDESKEGSIQGLEEMQVEREGSLNPSLNEENVKGQGEKKESEEEDEKEEEEEEEEEEKLEEEKKEKEAQEEQESLSVGEEEDKEEGLEEIYYEDMESFTISSGNTYFVFVPLEEEEHCRKSHSTFSAMFINDTSSAKFIEQVTIPSRLILEIKKQLFSEGGNFSPKEINSLCSRLEKEAARVELVESVIMLNMEKMENEYLDQANDVINKFESKFHNLSVDLIFIEKIQRLLMNLQVKIKCQVAKSNSQTNGLNFSLQQLQNKIKTCQESRGEKTTVTTEELLGFVQTWKEKLSQRIQYLNCSLDRVSMTELVFTNTILKDQEEDSDILTSSEALEEEAKLDVVTPESFTQLSRVGKPLIEDPAVDVIRKLLQLPNTKWPTHHCDKDPSQTGFKRHRCRPENSGKKAVPSASATSAGSLQTTHPSLSHSFTPHPKPNKMERKYQVLGDKPPPAAEDFKGIILTLLWESNENLLTVAEEFYRKEKRPVTRPDCMCDTFDQCAENISKKILEYQSQANKYHNSCLIELRIQMRRFEELLPQVCWLVMENFKEHHWKKFFTSVKEIRGQFEEQQKRLEKRKDKNAQKLHLNLGHPIHFQEMESLHLSEEERQEELDSMIRMNKEKLEECTRRNGQVFITNLATFTEKFLLQLDEVVTIDDVQVARMEPPKQKLSMLIRRKLAGLSLKEESEKPLIERGSRKWPGIKPTEVTIQNKILLRPTSSISTTKTTLGHLAAVEARDAVYLKYLASFEEELKRIQDDCSSQMKEAQRWKDSWKQSLHTIQGLYV</sequence>
<accession>G3RRW4</accession>
<dbReference type="PANTHER" id="PTHR21444:SF14">
    <property type="entry name" value="COILED-COIL DOMAIN-CONTAINING PROTEIN 180"/>
    <property type="match status" value="1"/>
</dbReference>
<feature type="compositionally biased region" description="Acidic residues" evidence="9">
    <location>
        <begin position="938"/>
        <end position="953"/>
    </location>
</feature>
<dbReference type="InterPro" id="IPR027914">
    <property type="entry name" value="DUF4456"/>
</dbReference>
<dbReference type="Pfam" id="PF14752">
    <property type="entry name" value="RBP_receptor"/>
    <property type="match status" value="1"/>
</dbReference>
<dbReference type="Pfam" id="PF14644">
    <property type="entry name" value="DUF4456"/>
    <property type="match status" value="1"/>
</dbReference>
<dbReference type="PANTHER" id="PTHR21444">
    <property type="entry name" value="COILED-COIL DOMAIN-CONTAINING PROTEIN 180"/>
    <property type="match status" value="1"/>
</dbReference>
<keyword evidence="6 10" id="KW-0472">Membrane</keyword>
<feature type="transmembrane region" description="Helical" evidence="10">
    <location>
        <begin position="39"/>
        <end position="66"/>
    </location>
</feature>
<dbReference type="EMBL" id="CABD030065341">
    <property type="status" value="NOT_ANNOTATED_CDS"/>
    <property type="molecule type" value="Genomic_DNA"/>
</dbReference>
<organism evidence="13 14">
    <name type="scientific">Gorilla gorilla gorilla</name>
    <name type="common">Western lowland gorilla</name>
    <dbReference type="NCBI Taxonomy" id="9595"/>
    <lineage>
        <taxon>Eukaryota</taxon>
        <taxon>Metazoa</taxon>
        <taxon>Chordata</taxon>
        <taxon>Craniata</taxon>
        <taxon>Vertebrata</taxon>
        <taxon>Euteleostomi</taxon>
        <taxon>Mammalia</taxon>
        <taxon>Eutheria</taxon>
        <taxon>Euarchontoglires</taxon>
        <taxon>Primates</taxon>
        <taxon>Haplorrhini</taxon>
        <taxon>Catarrhini</taxon>
        <taxon>Hominidae</taxon>
        <taxon>Gorilla</taxon>
    </lineage>
</organism>
<reference evidence="14" key="1">
    <citation type="submission" date="2011-05" db="EMBL/GenBank/DDBJ databases">
        <title>Insights into the evolution of the great apes provided by the gorilla genome.</title>
        <authorList>
            <person name="Scally A."/>
        </authorList>
    </citation>
    <scope>NUCLEOTIDE SEQUENCE [LARGE SCALE GENOMIC DNA]</scope>
</reference>
<keyword evidence="4 10" id="KW-0812">Transmembrane</keyword>
<dbReference type="GO" id="GO:0034632">
    <property type="term" value="F:retinol transmembrane transporter activity"/>
    <property type="evidence" value="ECO:0007669"/>
    <property type="project" value="InterPro"/>
</dbReference>
<evidence type="ECO:0000256" key="8">
    <source>
        <dbReference type="SAM" id="Coils"/>
    </source>
</evidence>
<name>G3RRW4_GORGO</name>
<feature type="coiled-coil region" evidence="8">
    <location>
        <begin position="310"/>
        <end position="337"/>
    </location>
</feature>
<protein>
    <submittedName>
        <fullName evidence="13">Coiled-coil domain containing 180</fullName>
    </submittedName>
</protein>
<evidence type="ECO:0000256" key="7">
    <source>
        <dbReference type="ARBA" id="ARBA00023170"/>
    </source>
</evidence>
<dbReference type="Proteomes" id="UP000001519">
    <property type="component" value="Chromosome 9"/>
</dbReference>
<dbReference type="Pfam" id="PF14643">
    <property type="entry name" value="DUF4455"/>
    <property type="match status" value="1"/>
</dbReference>
<dbReference type="GeneTree" id="ENSGT00940000153246"/>
<feature type="compositionally biased region" description="Acidic residues" evidence="9">
    <location>
        <begin position="839"/>
        <end position="848"/>
    </location>
</feature>
<evidence type="ECO:0000256" key="2">
    <source>
        <dbReference type="ARBA" id="ARBA00022448"/>
    </source>
</evidence>
<feature type="domain" description="DUF4455" evidence="11">
    <location>
        <begin position="314"/>
        <end position="780"/>
    </location>
</feature>
<dbReference type="Ensembl" id="ENSGGOT00000032731.2">
    <property type="protein sequence ID" value="ENSGGOP00000018538.2"/>
    <property type="gene ID" value="ENSGGOG00000012429.3"/>
</dbReference>
<dbReference type="Bgee" id="ENSGGOG00000012429">
    <property type="expression patterns" value="Expressed in testis and 5 other cell types or tissues"/>
</dbReference>
<keyword evidence="8" id="KW-0175">Coiled coil</keyword>
<feature type="compositionally biased region" description="Basic and acidic residues" evidence="9">
    <location>
        <begin position="815"/>
        <end position="825"/>
    </location>
</feature>
<evidence type="ECO:0000259" key="12">
    <source>
        <dbReference type="Pfam" id="PF14644"/>
    </source>
</evidence>